<name>A0A9P7JVP6_9AGAM</name>
<dbReference type="Proteomes" id="UP000823399">
    <property type="component" value="Unassembled WGS sequence"/>
</dbReference>
<dbReference type="GeneID" id="64706766"/>
<reference evidence="2" key="1">
    <citation type="journal article" date="2020" name="New Phytol.">
        <title>Comparative genomics reveals dynamic genome evolution in host specialist ectomycorrhizal fungi.</title>
        <authorList>
            <person name="Lofgren L.A."/>
            <person name="Nguyen N.H."/>
            <person name="Vilgalys R."/>
            <person name="Ruytinx J."/>
            <person name="Liao H.L."/>
            <person name="Branco S."/>
            <person name="Kuo A."/>
            <person name="LaButti K."/>
            <person name="Lipzen A."/>
            <person name="Andreopoulos W."/>
            <person name="Pangilinan J."/>
            <person name="Riley R."/>
            <person name="Hundley H."/>
            <person name="Na H."/>
            <person name="Barry K."/>
            <person name="Grigoriev I.V."/>
            <person name="Stajich J.E."/>
            <person name="Kennedy P.G."/>
        </authorList>
    </citation>
    <scope>NUCLEOTIDE SEQUENCE</scope>
    <source>
        <strain evidence="2">FC423</strain>
    </source>
</reference>
<evidence type="ECO:0000313" key="3">
    <source>
        <dbReference type="Proteomes" id="UP000823399"/>
    </source>
</evidence>
<organism evidence="2 3">
    <name type="scientific">Suillus discolor</name>
    <dbReference type="NCBI Taxonomy" id="1912936"/>
    <lineage>
        <taxon>Eukaryota</taxon>
        <taxon>Fungi</taxon>
        <taxon>Dikarya</taxon>
        <taxon>Basidiomycota</taxon>
        <taxon>Agaricomycotina</taxon>
        <taxon>Agaricomycetes</taxon>
        <taxon>Agaricomycetidae</taxon>
        <taxon>Boletales</taxon>
        <taxon>Suillineae</taxon>
        <taxon>Suillaceae</taxon>
        <taxon>Suillus</taxon>
    </lineage>
</organism>
<evidence type="ECO:0000256" key="1">
    <source>
        <dbReference type="SAM" id="MobiDB-lite"/>
    </source>
</evidence>
<comment type="caution">
    <text evidence="2">The sequence shown here is derived from an EMBL/GenBank/DDBJ whole genome shotgun (WGS) entry which is preliminary data.</text>
</comment>
<protein>
    <submittedName>
        <fullName evidence="2">Uncharacterized protein</fullName>
    </submittedName>
</protein>
<dbReference type="EMBL" id="JABBWM010000018">
    <property type="protein sequence ID" value="KAG2111147.1"/>
    <property type="molecule type" value="Genomic_DNA"/>
</dbReference>
<accession>A0A9P7JVP6</accession>
<sequence>MPPFSVPVYDPPPYALSGLSFSQLPMHTQRYLQFIAKLVPPDVPGADSISDERSIISMALFRSLIGNDMALVRQRDNAIAMARKLRRDIPSQETTQWHWEQEAMRIQFVVHTLLPERELIFNEFMIKFDALVWLDQRRWENRTSECWQRYRDALLEPILDRTSTQLTWIAQGMNMHVINGYTYRAPSLPYSPLGSSRASRARSRRSAARGPESREDRHRGC</sequence>
<dbReference type="RefSeq" id="XP_041294506.1">
    <property type="nucleotide sequence ID" value="XM_041444507.1"/>
</dbReference>
<feature type="region of interest" description="Disordered" evidence="1">
    <location>
        <begin position="192"/>
        <end position="221"/>
    </location>
</feature>
<feature type="compositionally biased region" description="Basic and acidic residues" evidence="1">
    <location>
        <begin position="211"/>
        <end position="221"/>
    </location>
</feature>
<dbReference type="OrthoDB" id="2645319at2759"/>
<dbReference type="AlphaFoldDB" id="A0A9P7JVP6"/>
<proteinExistence type="predicted"/>
<evidence type="ECO:0000313" key="2">
    <source>
        <dbReference type="EMBL" id="KAG2111147.1"/>
    </source>
</evidence>
<keyword evidence="3" id="KW-1185">Reference proteome</keyword>
<gene>
    <name evidence="2" type="ORF">F5147DRAFT_97931</name>
</gene>